<evidence type="ECO:0000313" key="8">
    <source>
        <dbReference type="EMBL" id="OAO14799.1"/>
    </source>
</evidence>
<gene>
    <name evidence="8" type="ORF">AV274_3503</name>
</gene>
<keyword evidence="4" id="KW-0853">WD repeat</keyword>
<keyword evidence="5" id="KW-0677">Repeat</keyword>
<evidence type="ECO:0000256" key="7">
    <source>
        <dbReference type="ARBA" id="ARBA00023242"/>
    </source>
</evidence>
<dbReference type="GO" id="GO:2000234">
    <property type="term" value="P:positive regulation of rRNA processing"/>
    <property type="evidence" value="ECO:0007669"/>
    <property type="project" value="TreeGrafter"/>
</dbReference>
<dbReference type="PANTHER" id="PTHR44215:SF1">
    <property type="entry name" value="WD REPEAT-CONTAINING PROTEIN 75"/>
    <property type="match status" value="1"/>
</dbReference>
<evidence type="ECO:0000256" key="4">
    <source>
        <dbReference type="ARBA" id="ARBA00022574"/>
    </source>
</evidence>
<keyword evidence="6" id="KW-0804">Transcription</keyword>
<dbReference type="InterPro" id="IPR015943">
    <property type="entry name" value="WD40/YVTN_repeat-like_dom_sf"/>
</dbReference>
<accession>A0A196SFP9</accession>
<dbReference type="SUPFAM" id="SSF69322">
    <property type="entry name" value="Tricorn protease domain 2"/>
    <property type="match status" value="1"/>
</dbReference>
<organism evidence="8 9">
    <name type="scientific">Blastocystis sp. subtype 1 (strain ATCC 50177 / NandII)</name>
    <dbReference type="NCBI Taxonomy" id="478820"/>
    <lineage>
        <taxon>Eukaryota</taxon>
        <taxon>Sar</taxon>
        <taxon>Stramenopiles</taxon>
        <taxon>Bigyra</taxon>
        <taxon>Opalozoa</taxon>
        <taxon>Opalinata</taxon>
        <taxon>Blastocystidae</taxon>
        <taxon>Blastocystis</taxon>
    </lineage>
</organism>
<dbReference type="STRING" id="478820.A0A196SFP9"/>
<keyword evidence="2" id="KW-0690">Ribosome biogenesis</keyword>
<dbReference type="AlphaFoldDB" id="A0A196SFP9"/>
<reference evidence="8 9" key="1">
    <citation type="submission" date="2016-05" db="EMBL/GenBank/DDBJ databases">
        <title>Nuclear genome of Blastocystis sp. subtype 1 NandII.</title>
        <authorList>
            <person name="Gentekaki E."/>
            <person name="Curtis B."/>
            <person name="Stairs C."/>
            <person name="Eme L."/>
            <person name="Herman E."/>
            <person name="Klimes V."/>
            <person name="Arias M.C."/>
            <person name="Elias M."/>
            <person name="Hilliou F."/>
            <person name="Klute M."/>
            <person name="Malik S.-B."/>
            <person name="Pightling A."/>
            <person name="Rachubinski R."/>
            <person name="Salas D."/>
            <person name="Schlacht A."/>
            <person name="Suga H."/>
            <person name="Archibald J."/>
            <person name="Ball S.G."/>
            <person name="Clark G."/>
            <person name="Dacks J."/>
            <person name="Van Der Giezen M."/>
            <person name="Tsaousis A."/>
            <person name="Roger A."/>
        </authorList>
    </citation>
    <scope>NUCLEOTIDE SEQUENCE [LARGE SCALE GENOMIC DNA]</scope>
    <source>
        <strain evidence="9">ATCC 50177 / NandII</strain>
    </source>
</reference>
<dbReference type="Gene3D" id="2.130.10.10">
    <property type="entry name" value="YVTN repeat-like/Quinoprotein amine dehydrogenase"/>
    <property type="match status" value="1"/>
</dbReference>
<dbReference type="GO" id="GO:0003723">
    <property type="term" value="F:RNA binding"/>
    <property type="evidence" value="ECO:0007669"/>
    <property type="project" value="InterPro"/>
</dbReference>
<dbReference type="Pfam" id="PF23869">
    <property type="entry name" value="Beta-prop_WDR75_1st"/>
    <property type="match status" value="1"/>
</dbReference>
<evidence type="ECO:0000256" key="5">
    <source>
        <dbReference type="ARBA" id="ARBA00022737"/>
    </source>
</evidence>
<keyword evidence="9" id="KW-1185">Reference proteome</keyword>
<dbReference type="GO" id="GO:0032040">
    <property type="term" value="C:small-subunit processome"/>
    <property type="evidence" value="ECO:0007669"/>
    <property type="project" value="InterPro"/>
</dbReference>
<evidence type="ECO:0000256" key="3">
    <source>
        <dbReference type="ARBA" id="ARBA00022552"/>
    </source>
</evidence>
<dbReference type="OrthoDB" id="4096at2759"/>
<comment type="caution">
    <text evidence="8">The sequence shown here is derived from an EMBL/GenBank/DDBJ whole genome shotgun (WGS) entry which is preliminary data.</text>
</comment>
<dbReference type="GO" id="GO:0006364">
    <property type="term" value="P:rRNA processing"/>
    <property type="evidence" value="ECO:0007669"/>
    <property type="project" value="UniProtKB-KW"/>
</dbReference>
<dbReference type="InterPro" id="IPR053826">
    <property type="entry name" value="WDR75"/>
</dbReference>
<comment type="subcellular location">
    <subcellularLocation>
        <location evidence="1">Nucleus</location>
        <location evidence="1">Nucleolus</location>
    </subcellularLocation>
</comment>
<evidence type="ECO:0000256" key="2">
    <source>
        <dbReference type="ARBA" id="ARBA00022517"/>
    </source>
</evidence>
<evidence type="ECO:0000256" key="6">
    <source>
        <dbReference type="ARBA" id="ARBA00023163"/>
    </source>
</evidence>
<evidence type="ECO:0000313" key="9">
    <source>
        <dbReference type="Proteomes" id="UP000078348"/>
    </source>
</evidence>
<proteinExistence type="predicted"/>
<sequence>MVWSIGNVVGGSLVSAKPVLSKDESKLYICHGSNIREYSVNSVRLRKTLIGHKANVLGCFINPFSDYQLYSYSEDCEIRLWDTLDGGCMKVLHVKNAIGLLDVIPHPTIPDKLFLCAVTSRDRDTYWKIMQYDVKTESSESLWFGKGEEVHMAARAIDPSEQRADDGCFLVFAAGKTLQVYNSTSHAVFRCFHRLEILAVAVHPSQPVVFTGDTLGRIDQWFLLDTCLDHSAPNTNTLGREKGRRTRLVELTSPKMGVTLHWHAHALRNLEIVTVVEGEVAVPETAEEEKPVTAFDEVFDVDKVQEMAETLKAKKNYRDLLKSKEFYSILNGPTHTLPPPSVLFQSFFDKVTESN</sequence>
<dbReference type="PANTHER" id="PTHR44215">
    <property type="entry name" value="WD REPEAT-CONTAINING PROTEIN 75"/>
    <property type="match status" value="1"/>
</dbReference>
<dbReference type="GO" id="GO:0045943">
    <property type="term" value="P:positive regulation of transcription by RNA polymerase I"/>
    <property type="evidence" value="ECO:0007669"/>
    <property type="project" value="InterPro"/>
</dbReference>
<protein>
    <submittedName>
        <fullName evidence="8">Transducin/WD40 domain-containing protein</fullName>
    </submittedName>
</protein>
<keyword evidence="7" id="KW-0539">Nucleus</keyword>
<dbReference type="EMBL" id="LXWW01000210">
    <property type="protein sequence ID" value="OAO14799.1"/>
    <property type="molecule type" value="Genomic_DNA"/>
</dbReference>
<name>A0A196SFP9_BLAHN</name>
<evidence type="ECO:0000256" key="1">
    <source>
        <dbReference type="ARBA" id="ARBA00004604"/>
    </source>
</evidence>
<keyword evidence="3" id="KW-0698">rRNA processing</keyword>
<dbReference type="InterPro" id="IPR001680">
    <property type="entry name" value="WD40_rpt"/>
</dbReference>
<dbReference type="SMART" id="SM00320">
    <property type="entry name" value="WD40"/>
    <property type="match status" value="2"/>
</dbReference>
<dbReference type="Proteomes" id="UP000078348">
    <property type="component" value="Unassembled WGS sequence"/>
</dbReference>